<keyword evidence="4" id="KW-1185">Reference proteome</keyword>
<organism evidence="3 4">
    <name type="scientific">Levilactobacillus acidifarinae DSM 19394 = JCM 15949</name>
    <dbReference type="NCBI Taxonomy" id="1423715"/>
    <lineage>
        <taxon>Bacteria</taxon>
        <taxon>Bacillati</taxon>
        <taxon>Bacillota</taxon>
        <taxon>Bacilli</taxon>
        <taxon>Lactobacillales</taxon>
        <taxon>Lactobacillaceae</taxon>
        <taxon>Levilactobacillus</taxon>
    </lineage>
</organism>
<name>A0A0R1LS73_9LACO</name>
<evidence type="ECO:0000256" key="1">
    <source>
        <dbReference type="SAM" id="MobiDB-lite"/>
    </source>
</evidence>
<evidence type="ECO:0000313" key="3">
    <source>
        <dbReference type="EMBL" id="KRK94978.1"/>
    </source>
</evidence>
<accession>A0A0R1LS73</accession>
<feature type="transmembrane region" description="Helical" evidence="2">
    <location>
        <begin position="184"/>
        <end position="203"/>
    </location>
</feature>
<feature type="compositionally biased region" description="Basic and acidic residues" evidence="1">
    <location>
        <begin position="1"/>
        <end position="17"/>
    </location>
</feature>
<sequence length="245" mass="27746">MSENKPKSRPRNADVHQNRNTVATNERTAFDNLGLTKRNADYMFRFNKALEGTKLTPEKKAAAVQEMVTELVEGQKSGKTAKNLYGDIADRVAYVVDGPKREAETKIFGGPDYWPNMAYNTLTFFMIFTLLFGVMYLFSPKLMQTSSPVGITAILVSALIAGFLLPVMPKLFDPKIKHRFNGWIRFLLTLVGFAVWMIFFYFAQLLPKAINPVLMPWPSIIVGLLSIAGMVWLRRRYTIRGGFFG</sequence>
<dbReference type="Proteomes" id="UP000051955">
    <property type="component" value="Unassembled WGS sequence"/>
</dbReference>
<gene>
    <name evidence="3" type="ORF">FD25_GL002163</name>
</gene>
<reference evidence="3 4" key="1">
    <citation type="journal article" date="2015" name="Genome Announc.">
        <title>Expanding the biotechnology potential of lactobacilli through comparative genomics of 213 strains and associated genera.</title>
        <authorList>
            <person name="Sun Z."/>
            <person name="Harris H.M."/>
            <person name="McCann A."/>
            <person name="Guo C."/>
            <person name="Argimon S."/>
            <person name="Zhang W."/>
            <person name="Yang X."/>
            <person name="Jeffery I.B."/>
            <person name="Cooney J.C."/>
            <person name="Kagawa T.F."/>
            <person name="Liu W."/>
            <person name="Song Y."/>
            <person name="Salvetti E."/>
            <person name="Wrobel A."/>
            <person name="Rasinkangas P."/>
            <person name="Parkhill J."/>
            <person name="Rea M.C."/>
            <person name="O'Sullivan O."/>
            <person name="Ritari J."/>
            <person name="Douillard F.P."/>
            <person name="Paul Ross R."/>
            <person name="Yang R."/>
            <person name="Briner A.E."/>
            <person name="Felis G.E."/>
            <person name="de Vos W.M."/>
            <person name="Barrangou R."/>
            <person name="Klaenhammer T.R."/>
            <person name="Caufield P.W."/>
            <person name="Cui Y."/>
            <person name="Zhang H."/>
            <person name="O'Toole P.W."/>
        </authorList>
    </citation>
    <scope>NUCLEOTIDE SEQUENCE [LARGE SCALE GENOMIC DNA]</scope>
    <source>
        <strain evidence="3 4">DSM 19394</strain>
    </source>
</reference>
<evidence type="ECO:0000313" key="4">
    <source>
        <dbReference type="Proteomes" id="UP000051955"/>
    </source>
</evidence>
<dbReference type="EMBL" id="AZDV01000023">
    <property type="protein sequence ID" value="KRK94978.1"/>
    <property type="molecule type" value="Genomic_DNA"/>
</dbReference>
<feature type="transmembrane region" description="Helical" evidence="2">
    <location>
        <begin position="117"/>
        <end position="138"/>
    </location>
</feature>
<dbReference type="InterPro" id="IPR009214">
    <property type="entry name" value="DUF1129"/>
</dbReference>
<dbReference type="RefSeq" id="WP_057802953.1">
    <property type="nucleotide sequence ID" value="NZ_AZDV01000023.1"/>
</dbReference>
<proteinExistence type="predicted"/>
<feature type="compositionally biased region" description="Polar residues" evidence="1">
    <location>
        <begin position="18"/>
        <end position="27"/>
    </location>
</feature>
<protein>
    <recommendedName>
        <fullName evidence="5">Integral membrane protein</fullName>
    </recommendedName>
</protein>
<evidence type="ECO:0008006" key="5">
    <source>
        <dbReference type="Google" id="ProtNLM"/>
    </source>
</evidence>
<keyword evidence="2" id="KW-0812">Transmembrane</keyword>
<feature type="transmembrane region" description="Helical" evidence="2">
    <location>
        <begin position="215"/>
        <end position="233"/>
    </location>
</feature>
<evidence type="ECO:0000256" key="2">
    <source>
        <dbReference type="SAM" id="Phobius"/>
    </source>
</evidence>
<dbReference type="PIRSF" id="PIRSF033111">
    <property type="entry name" value="UCP033111"/>
    <property type="match status" value="1"/>
</dbReference>
<dbReference type="STRING" id="1423715.FD25_GL002163"/>
<feature type="region of interest" description="Disordered" evidence="1">
    <location>
        <begin position="1"/>
        <end position="27"/>
    </location>
</feature>
<keyword evidence="2" id="KW-1133">Transmembrane helix</keyword>
<feature type="transmembrane region" description="Helical" evidence="2">
    <location>
        <begin position="150"/>
        <end position="172"/>
    </location>
</feature>
<comment type="caution">
    <text evidence="3">The sequence shown here is derived from an EMBL/GenBank/DDBJ whole genome shotgun (WGS) entry which is preliminary data.</text>
</comment>
<dbReference type="AlphaFoldDB" id="A0A0R1LS73"/>
<dbReference type="OrthoDB" id="2143285at2"/>
<keyword evidence="2" id="KW-0472">Membrane</keyword>
<dbReference type="PATRIC" id="fig|1423715.3.peg.2234"/>
<dbReference type="Pfam" id="PF06570">
    <property type="entry name" value="DUF1129"/>
    <property type="match status" value="1"/>
</dbReference>